<dbReference type="KEGG" id="afa:UZ73_02295"/>
<dbReference type="GeneID" id="96773900"/>
<dbReference type="EMBL" id="CP096916">
    <property type="protein sequence ID" value="WBM36800.1"/>
    <property type="molecule type" value="Genomic_DNA"/>
</dbReference>
<accession>A0A0M7E1N7</accession>
<dbReference type="AlphaFoldDB" id="A0A0A2N1A5"/>
<dbReference type="GO" id="GO:0005524">
    <property type="term" value="F:ATP binding"/>
    <property type="evidence" value="ECO:0007669"/>
    <property type="project" value="UniProtKB-KW"/>
</dbReference>
<dbReference type="Proteomes" id="UP000830925">
    <property type="component" value="Chromosome"/>
</dbReference>
<dbReference type="SUPFAM" id="SSF82649">
    <property type="entry name" value="SufE/NifU"/>
    <property type="match status" value="1"/>
</dbReference>
<reference evidence="3 5" key="4">
    <citation type="submission" date="2022-05" db="EMBL/GenBank/DDBJ databases">
        <title>Complete sequence of strain NY11312.</title>
        <authorList>
            <person name="Zhou D."/>
        </authorList>
    </citation>
    <scope>NUCLEOTIDE SEQUENCE [LARGE SCALE GENOMIC DNA]</scope>
    <source>
        <strain evidence="3 5">NY11312</strain>
    </source>
</reference>
<dbReference type="GO" id="GO:0009249">
    <property type="term" value="P:protein lipoylation"/>
    <property type="evidence" value="ECO:0007669"/>
    <property type="project" value="UniProtKB-ARBA"/>
</dbReference>
<name>A0A0A2N1A5_ALCFA</name>
<evidence type="ECO:0000313" key="4">
    <source>
        <dbReference type="Proteomes" id="UP000245216"/>
    </source>
</evidence>
<dbReference type="GO" id="GO:0016979">
    <property type="term" value="F:lipoate-protein ligase activity"/>
    <property type="evidence" value="ECO:0007669"/>
    <property type="project" value="UniProtKB-EC"/>
</dbReference>
<evidence type="ECO:0000313" key="5">
    <source>
        <dbReference type="Proteomes" id="UP001211866"/>
    </source>
</evidence>
<dbReference type="RefSeq" id="WP_035272700.1">
    <property type="nucleotide sequence ID" value="NZ_CAXOJJ010000003.1"/>
</dbReference>
<keyword evidence="5" id="KW-1185">Reference proteome</keyword>
<protein>
    <submittedName>
        <fullName evidence="1">Biotin--protein ligase</fullName>
    </submittedName>
</protein>
<dbReference type="eggNOG" id="COG0095">
    <property type="taxonomic scope" value="Bacteria"/>
</dbReference>
<evidence type="ECO:0000313" key="1">
    <source>
        <dbReference type="EMBL" id="PWE15680.1"/>
    </source>
</evidence>
<sequence length="91" mass="9848">MHAEYKVPGGKLVVIDLDVKDHMIEQARLSGDFFLEPPEALSLINQALQGLSVNSSAEEIAAHVSRALPKDIEMFGLDPQAIGVVVRRALA</sequence>
<keyword evidence="1" id="KW-0436">Ligase</keyword>
<dbReference type="UniPathway" id="UPA00537">
    <property type="reaction ID" value="UER00594"/>
</dbReference>
<dbReference type="EMBL" id="QEXO01000001">
    <property type="protein sequence ID" value="PWE15680.1"/>
    <property type="molecule type" value="Genomic_DNA"/>
</dbReference>
<reference evidence="1 4" key="2">
    <citation type="submission" date="2018-05" db="EMBL/GenBank/DDBJ databases">
        <authorList>
            <person name="Lanie J.A."/>
            <person name="Ng W.-L."/>
            <person name="Kazmierczak K.M."/>
            <person name="Andrzejewski T.M."/>
            <person name="Davidsen T.M."/>
            <person name="Wayne K.J."/>
            <person name="Tettelin H."/>
            <person name="Glass J.I."/>
            <person name="Rusch D."/>
            <person name="Podicherti R."/>
            <person name="Tsui H.-C.T."/>
            <person name="Winkler M.E."/>
        </authorList>
    </citation>
    <scope>NUCLEOTIDE SEQUENCE [LARGE SCALE GENOMIC DNA]</scope>
    <source>
        <strain evidence="1 4">YBY</strain>
    </source>
</reference>
<dbReference type="OrthoDB" id="165281at2"/>
<proteinExistence type="predicted"/>
<dbReference type="Gene3D" id="3.30.390.50">
    <property type="entry name" value="CO dehydrogenase flavoprotein, C-terminal domain"/>
    <property type="match status" value="1"/>
</dbReference>
<evidence type="ECO:0000313" key="2">
    <source>
        <dbReference type="EMBL" id="UPL22783.1"/>
    </source>
</evidence>
<dbReference type="EMBL" id="CP095873">
    <property type="protein sequence ID" value="UPL22783.1"/>
    <property type="molecule type" value="Genomic_DNA"/>
</dbReference>
<organism evidence="1 4">
    <name type="scientific">Alcaligenes faecalis</name>
    <dbReference type="NCBI Taxonomy" id="511"/>
    <lineage>
        <taxon>Bacteria</taxon>
        <taxon>Pseudomonadati</taxon>
        <taxon>Pseudomonadota</taxon>
        <taxon>Betaproteobacteria</taxon>
        <taxon>Burkholderiales</taxon>
        <taxon>Alcaligenaceae</taxon>
        <taxon>Alcaligenes</taxon>
    </lineage>
</organism>
<evidence type="ECO:0000313" key="3">
    <source>
        <dbReference type="EMBL" id="WBM36800.1"/>
    </source>
</evidence>
<reference evidence="1 4" key="1">
    <citation type="submission" date="2018-05" db="EMBL/GenBank/DDBJ databases">
        <title>Genome Sequence of an Efficient Indole-Degrading Bacterium, Alcaligenes sp.YBY.</title>
        <authorList>
            <person name="Yang B."/>
        </authorList>
    </citation>
    <scope>NUCLEOTIDE SEQUENCE [LARGE SCALE GENOMIC DNA]</scope>
    <source>
        <strain evidence="1 4">YBY</strain>
    </source>
</reference>
<gene>
    <name evidence="1" type="ORF">DF183_02810</name>
    <name evidence="3" type="ORF">M2J83_13380</name>
    <name evidence="2" type="ORF">MXF72_06790</name>
</gene>
<dbReference type="Proteomes" id="UP000245216">
    <property type="component" value="Unassembled WGS sequence"/>
</dbReference>
<dbReference type="Proteomes" id="UP001211866">
    <property type="component" value="Chromosome"/>
</dbReference>
<dbReference type="STRING" id="511.UZ73_02295"/>
<reference evidence="2" key="3">
    <citation type="submission" date="2022-04" db="EMBL/GenBank/DDBJ databases">
        <title>Genomic mining of Alcaligenes faecalis D334 producing ectoin and derivatives.</title>
        <authorList>
            <person name="Doan V.T."/>
            <person name="Quach N.T."/>
            <person name="Vu T.-H.-N."/>
            <person name="Phi Q.-T."/>
        </authorList>
    </citation>
    <scope>NUCLEOTIDE SEQUENCE</scope>
    <source>
        <strain evidence="2">D334</strain>
    </source>
</reference>
<accession>A0A0A2N1A5</accession>